<reference evidence="3 4" key="1">
    <citation type="submission" date="2020-08" db="EMBL/GenBank/DDBJ databases">
        <title>Cohnella phylogeny.</title>
        <authorList>
            <person name="Dunlap C."/>
        </authorList>
    </citation>
    <scope>NUCLEOTIDE SEQUENCE [LARGE SCALE GENOMIC DNA]</scope>
    <source>
        <strain evidence="3 4">DSM 25241</strain>
    </source>
</reference>
<dbReference type="EMBL" id="JACJVQ010000002">
    <property type="protein sequence ID" value="MBB6632747.1"/>
    <property type="molecule type" value="Genomic_DNA"/>
</dbReference>
<name>A0A841SSZ7_9BACL</name>
<dbReference type="InterPro" id="IPR002901">
    <property type="entry name" value="MGlyc_endo_b_GlcNAc-like_dom"/>
</dbReference>
<comment type="caution">
    <text evidence="3">The sequence shown here is derived from an EMBL/GenBank/DDBJ whole genome shotgun (WGS) entry which is preliminary data.</text>
</comment>
<keyword evidence="4" id="KW-1185">Reference proteome</keyword>
<evidence type="ECO:0000259" key="2">
    <source>
        <dbReference type="SMART" id="SM00047"/>
    </source>
</evidence>
<feature type="domain" description="Mannosyl-glycoprotein endo-beta-N-acetylglucosamidase-like" evidence="2">
    <location>
        <begin position="1"/>
        <end position="157"/>
    </location>
</feature>
<dbReference type="SMART" id="SM00047">
    <property type="entry name" value="LYZ2"/>
    <property type="match status" value="1"/>
</dbReference>
<accession>A0A841SSZ7</accession>
<dbReference type="Pfam" id="PF07833">
    <property type="entry name" value="Cu_amine_oxidN1"/>
    <property type="match status" value="1"/>
</dbReference>
<dbReference type="InterPro" id="IPR012854">
    <property type="entry name" value="Cu_amine_oxidase-like_N"/>
</dbReference>
<dbReference type="SUPFAM" id="SSF55383">
    <property type="entry name" value="Copper amine oxidase, domain N"/>
    <property type="match status" value="1"/>
</dbReference>
<dbReference type="AlphaFoldDB" id="A0A841SSZ7"/>
<dbReference type="Gene3D" id="1.10.530.10">
    <property type="match status" value="1"/>
</dbReference>
<organism evidence="3 4">
    <name type="scientific">Cohnella thailandensis</name>
    <dbReference type="NCBI Taxonomy" id="557557"/>
    <lineage>
        <taxon>Bacteria</taxon>
        <taxon>Bacillati</taxon>
        <taxon>Bacillota</taxon>
        <taxon>Bacilli</taxon>
        <taxon>Bacillales</taxon>
        <taxon>Paenibacillaceae</taxon>
        <taxon>Cohnella</taxon>
    </lineage>
</organism>
<evidence type="ECO:0000313" key="3">
    <source>
        <dbReference type="EMBL" id="MBB6632747.1"/>
    </source>
</evidence>
<keyword evidence="1" id="KW-0378">Hydrolase</keyword>
<sequence length="253" mass="27796">MATYKKYTKPDFFSLIAPIVMQVHKEGGRLLPSVRLAQAWLETGGSVPSWNNLGGYKVGSGTPTAYWDGSSVNTATREVYNGVTVSTTANWRAYKSIYNYFKDQDLLFDKSRYSAVRAAKTPQEQCAALKTCGYATDPDYAGKLMSVITANNLIQYDAAPEPEGAKVVVNDKLVGYGRVEDGRVFLPLRQLGEALGMTVHWDNDNKIPYVDGRTVEMFSIIDGTVYVGVRAAAEMLGAQVSWSGGVKKVFIFQ</sequence>
<evidence type="ECO:0000256" key="1">
    <source>
        <dbReference type="ARBA" id="ARBA00022801"/>
    </source>
</evidence>
<evidence type="ECO:0000313" key="4">
    <source>
        <dbReference type="Proteomes" id="UP000535838"/>
    </source>
</evidence>
<dbReference type="Pfam" id="PF01832">
    <property type="entry name" value="Glucosaminidase"/>
    <property type="match status" value="1"/>
</dbReference>
<dbReference type="PANTHER" id="PTHR33308:SF9">
    <property type="entry name" value="PEPTIDOGLYCAN HYDROLASE FLGJ"/>
    <property type="match status" value="1"/>
</dbReference>
<gene>
    <name evidence="3" type="ORF">H7B67_01230</name>
</gene>
<dbReference type="InterPro" id="IPR036582">
    <property type="entry name" value="Mao_N_sf"/>
</dbReference>
<dbReference type="RefSeq" id="WP_185117980.1">
    <property type="nucleotide sequence ID" value="NZ_JACJVQ010000002.1"/>
</dbReference>
<dbReference type="PANTHER" id="PTHR33308">
    <property type="entry name" value="PEPTIDOGLYCAN HYDROLASE FLGJ"/>
    <property type="match status" value="1"/>
</dbReference>
<proteinExistence type="predicted"/>
<dbReference type="Proteomes" id="UP000535838">
    <property type="component" value="Unassembled WGS sequence"/>
</dbReference>
<dbReference type="GO" id="GO:0004040">
    <property type="term" value="F:amidase activity"/>
    <property type="evidence" value="ECO:0007669"/>
    <property type="project" value="InterPro"/>
</dbReference>
<dbReference type="InterPro" id="IPR051056">
    <property type="entry name" value="Glycosyl_Hydrolase_73"/>
</dbReference>
<dbReference type="PRINTS" id="PR01002">
    <property type="entry name" value="FLGFLGJ"/>
</dbReference>
<protein>
    <submittedName>
        <fullName evidence="3">Glucosaminidase domain-containing protein</fullName>
    </submittedName>
</protein>